<keyword evidence="2" id="KW-1185">Reference proteome</keyword>
<dbReference type="RefSeq" id="XP_030981739.1">
    <property type="nucleotide sequence ID" value="XM_031127685.1"/>
</dbReference>
<feature type="non-terminal residue" evidence="3">
    <location>
        <position position="127"/>
    </location>
</feature>
<reference evidence="3" key="2">
    <citation type="submission" date="2019-10" db="EMBL/GenBank/DDBJ databases">
        <authorList>
            <consortium name="NCBI Genome Project"/>
        </authorList>
    </citation>
    <scope>NUCLEOTIDE SEQUENCE</scope>
    <source>
        <strain evidence="3">NI907</strain>
    </source>
</reference>
<reference evidence="3" key="1">
    <citation type="journal article" date="2019" name="Mol. Biol. Evol.">
        <title>Blast fungal genomes show frequent chromosomal changes, gene gains and losses, and effector gene turnover.</title>
        <authorList>
            <person name="Gomez Luciano L.B."/>
            <person name="Jason Tsai I."/>
            <person name="Chuma I."/>
            <person name="Tosa Y."/>
            <person name="Chen Y.H."/>
            <person name="Li J.Y."/>
            <person name="Li M.Y."/>
            <person name="Jade Lu M.Y."/>
            <person name="Nakayashiki H."/>
            <person name="Li W.H."/>
        </authorList>
    </citation>
    <scope>NUCLEOTIDE SEQUENCE</scope>
    <source>
        <strain evidence="3">NI907</strain>
    </source>
</reference>
<proteinExistence type="predicted"/>
<sequence length="127" mass="14725">MASQQDLEVPAQATRATLEQPTNQTESRAVRQNETVNDQVECITEELAGLSVKSRPQIFLDMDRISREVRRKERLRPIPPPRKICHPGMTPEESEEYHMALAQREKEIFESHPVYKLRLDAMEKGQQ</sequence>
<dbReference type="Proteomes" id="UP000515153">
    <property type="component" value="Unplaced"/>
</dbReference>
<feature type="region of interest" description="Disordered" evidence="1">
    <location>
        <begin position="1"/>
        <end position="33"/>
    </location>
</feature>
<protein>
    <submittedName>
        <fullName evidence="3">Uncharacterized protein</fullName>
    </submittedName>
</protein>
<dbReference type="AlphaFoldDB" id="A0A6P8B3Y8"/>
<dbReference type="GeneID" id="41962594"/>
<feature type="compositionally biased region" description="Polar residues" evidence="1">
    <location>
        <begin position="14"/>
        <end position="33"/>
    </location>
</feature>
<feature type="region of interest" description="Disordered" evidence="1">
    <location>
        <begin position="71"/>
        <end position="91"/>
    </location>
</feature>
<evidence type="ECO:0000313" key="3">
    <source>
        <dbReference type="RefSeq" id="XP_030981739.1"/>
    </source>
</evidence>
<organism evidence="2 3">
    <name type="scientific">Pyricularia grisea</name>
    <name type="common">Crabgrass-specific blast fungus</name>
    <name type="synonym">Magnaporthe grisea</name>
    <dbReference type="NCBI Taxonomy" id="148305"/>
    <lineage>
        <taxon>Eukaryota</taxon>
        <taxon>Fungi</taxon>
        <taxon>Dikarya</taxon>
        <taxon>Ascomycota</taxon>
        <taxon>Pezizomycotina</taxon>
        <taxon>Sordariomycetes</taxon>
        <taxon>Sordariomycetidae</taxon>
        <taxon>Magnaporthales</taxon>
        <taxon>Pyriculariaceae</taxon>
        <taxon>Pyricularia</taxon>
    </lineage>
</organism>
<evidence type="ECO:0000313" key="2">
    <source>
        <dbReference type="Proteomes" id="UP000515153"/>
    </source>
</evidence>
<accession>A0A6P8B3Y8</accession>
<evidence type="ECO:0000256" key="1">
    <source>
        <dbReference type="SAM" id="MobiDB-lite"/>
    </source>
</evidence>
<reference evidence="3" key="3">
    <citation type="submission" date="2025-08" db="UniProtKB">
        <authorList>
            <consortium name="RefSeq"/>
        </authorList>
    </citation>
    <scope>IDENTIFICATION</scope>
    <source>
        <strain evidence="3">NI907</strain>
    </source>
</reference>
<name>A0A6P8B3Y8_PYRGI</name>
<dbReference type="KEGG" id="pgri:PgNI_07675"/>
<gene>
    <name evidence="3" type="ORF">PgNI_07675</name>
</gene>